<dbReference type="AlphaFoldDB" id="A0A6I9NPB8"/>
<name>A0A6I9NPB8_9TELE</name>
<reference evidence="11 12" key="1">
    <citation type="submission" date="2025-04" db="UniProtKB">
        <authorList>
            <consortium name="RefSeq"/>
        </authorList>
    </citation>
    <scope>IDENTIFICATION</scope>
    <source>
        <tissue evidence="11 12">Muscle</tissue>
    </source>
</reference>
<keyword evidence="7" id="KW-0472">Membrane</keyword>
<keyword evidence="3" id="KW-0812">Transmembrane</keyword>
<dbReference type="GeneID" id="104953073"/>
<dbReference type="PANTHER" id="PTHR21508:SF4">
    <property type="entry name" value="MITOGUARDIN 2"/>
    <property type="match status" value="1"/>
</dbReference>
<evidence type="ECO:0000313" key="12">
    <source>
        <dbReference type="RefSeq" id="XP_010778295.1"/>
    </source>
</evidence>
<dbReference type="RefSeq" id="XP_010778295.1">
    <property type="nucleotide sequence ID" value="XM_010779993.1"/>
</dbReference>
<protein>
    <recommendedName>
        <fullName evidence="8">Mitoguardin 2</fullName>
    </recommendedName>
    <alternativeName>
        <fullName evidence="9">Protein FAM73B</fullName>
    </alternativeName>
</protein>
<evidence type="ECO:0000256" key="2">
    <source>
        <dbReference type="ARBA" id="ARBA00008969"/>
    </source>
</evidence>
<evidence type="ECO:0000256" key="3">
    <source>
        <dbReference type="ARBA" id="ARBA00022692"/>
    </source>
</evidence>
<dbReference type="InterPro" id="IPR019392">
    <property type="entry name" value="Miga"/>
</dbReference>
<dbReference type="KEGG" id="ncc:104953073"/>
<evidence type="ECO:0000313" key="10">
    <source>
        <dbReference type="Proteomes" id="UP000504611"/>
    </source>
</evidence>
<dbReference type="GO" id="GO:0008053">
    <property type="term" value="P:mitochondrial fusion"/>
    <property type="evidence" value="ECO:0007669"/>
    <property type="project" value="InterPro"/>
</dbReference>
<dbReference type="RefSeq" id="XP_010778297.1">
    <property type="nucleotide sequence ID" value="XM_010779995.1"/>
</dbReference>
<proteinExistence type="inferred from homology"/>
<evidence type="ECO:0000256" key="4">
    <source>
        <dbReference type="ARBA" id="ARBA00022787"/>
    </source>
</evidence>
<keyword evidence="4" id="KW-1000">Mitochondrion outer membrane</keyword>
<evidence type="ECO:0000313" key="13">
    <source>
        <dbReference type="RefSeq" id="XP_010778297.1"/>
    </source>
</evidence>
<evidence type="ECO:0000313" key="11">
    <source>
        <dbReference type="RefSeq" id="XP_010778294.1"/>
    </source>
</evidence>
<keyword evidence="5" id="KW-1133">Transmembrane helix</keyword>
<evidence type="ECO:0000256" key="5">
    <source>
        <dbReference type="ARBA" id="ARBA00022989"/>
    </source>
</evidence>
<dbReference type="Pfam" id="PF10265">
    <property type="entry name" value="Miga"/>
    <property type="match status" value="1"/>
</dbReference>
<sequence>MNFFDIVLDFILMDAFEDLESPPSSVVAVLRNRWLSNSFKETALATACWSVLKAKRRLLMVPDGFISHFYAISEHVSPVLAFGFLGPRQHLSEVCTIFKQQIVQYLKDMFDHDKVRFTSTQCLAEDLLNLSHRRSEILLGYLGINSLVELNGVLPSDTEESSGPNCEN</sequence>
<dbReference type="RefSeq" id="XP_010778294.1">
    <property type="nucleotide sequence ID" value="XM_010779992.1"/>
</dbReference>
<dbReference type="PANTHER" id="PTHR21508">
    <property type="entry name" value="MITOGUARDIN"/>
    <property type="match status" value="1"/>
</dbReference>
<evidence type="ECO:0000256" key="9">
    <source>
        <dbReference type="ARBA" id="ARBA00041863"/>
    </source>
</evidence>
<evidence type="ECO:0000256" key="8">
    <source>
        <dbReference type="ARBA" id="ARBA00040959"/>
    </source>
</evidence>
<dbReference type="Proteomes" id="UP000504611">
    <property type="component" value="Unplaced"/>
</dbReference>
<organism evidence="10 13">
    <name type="scientific">Notothenia coriiceps</name>
    <name type="common">black rockcod</name>
    <dbReference type="NCBI Taxonomy" id="8208"/>
    <lineage>
        <taxon>Eukaryota</taxon>
        <taxon>Metazoa</taxon>
        <taxon>Chordata</taxon>
        <taxon>Craniata</taxon>
        <taxon>Vertebrata</taxon>
        <taxon>Euteleostomi</taxon>
        <taxon>Actinopterygii</taxon>
        <taxon>Neopterygii</taxon>
        <taxon>Teleostei</taxon>
        <taxon>Neoteleostei</taxon>
        <taxon>Acanthomorphata</taxon>
        <taxon>Eupercaria</taxon>
        <taxon>Perciformes</taxon>
        <taxon>Notothenioidei</taxon>
        <taxon>Nototheniidae</taxon>
        <taxon>Notothenia</taxon>
    </lineage>
</organism>
<keyword evidence="6" id="KW-0496">Mitochondrion</keyword>
<evidence type="ECO:0000256" key="1">
    <source>
        <dbReference type="ARBA" id="ARBA00004374"/>
    </source>
</evidence>
<dbReference type="GO" id="GO:0005741">
    <property type="term" value="C:mitochondrial outer membrane"/>
    <property type="evidence" value="ECO:0007669"/>
    <property type="project" value="UniProtKB-SubCell"/>
</dbReference>
<gene>
    <name evidence="11 12 13" type="primary">LOC104953073</name>
</gene>
<evidence type="ECO:0000256" key="6">
    <source>
        <dbReference type="ARBA" id="ARBA00023128"/>
    </source>
</evidence>
<comment type="similarity">
    <text evidence="2">Belongs to the mitoguardin family.</text>
</comment>
<evidence type="ECO:0000256" key="7">
    <source>
        <dbReference type="ARBA" id="ARBA00023136"/>
    </source>
</evidence>
<dbReference type="OrthoDB" id="8880065at2759"/>
<accession>A0A6I9NPB8</accession>
<comment type="subcellular location">
    <subcellularLocation>
        <location evidence="1">Mitochondrion outer membrane</location>
        <topology evidence="1">Multi-pass membrane protein</topology>
    </subcellularLocation>
</comment>
<keyword evidence="10" id="KW-1185">Reference proteome</keyword>